<dbReference type="GO" id="GO:0019068">
    <property type="term" value="P:virion assembly"/>
    <property type="evidence" value="ECO:0007669"/>
    <property type="project" value="InterPro"/>
</dbReference>
<dbReference type="NCBIfam" id="TIGR01539">
    <property type="entry name" value="portal_lambda"/>
    <property type="match status" value="1"/>
</dbReference>
<dbReference type="InterPro" id="IPR006429">
    <property type="entry name" value="Phage_lambda_portal"/>
</dbReference>
<accession>G5QH47</accession>
<evidence type="ECO:0000313" key="1">
    <source>
        <dbReference type="EMBL" id="EHC91343.1"/>
    </source>
</evidence>
<dbReference type="EMBL" id="AFCT01000673">
    <property type="protein sequence ID" value="EHC91343.1"/>
    <property type="molecule type" value="Genomic_DNA"/>
</dbReference>
<sequence length="246" mass="27207">MKRAPVLIDVSGAPLRESMGYSGGGTGFGGQLTDWMPGAESVDAALLPSLRLGNARADDLVRNNGIAANAVSLHKDHIVGHLFLISYRPNWQYLGMRESAARSFINEVESAWTEYCDGIFGEIDIEGKRTFTEFIREGVGVHAFNGEIFLQPVWDAETTQLFRTRFKAISPKRIDTRGHAMGNKQLRAGVEVDRNGKALAYHVCDDDWPLSGAGQWTRIPKYLPSGRLVLPCCIFLSRTSCHAAYF</sequence>
<proteinExistence type="predicted"/>
<dbReference type="PATRIC" id="fig|913081.3.peg.1432"/>
<comment type="caution">
    <text evidence="1">The sequence shown here is derived from an EMBL/GenBank/DDBJ whole genome shotgun (WGS) entry which is preliminary data.</text>
</comment>
<protein>
    <submittedName>
        <fullName evidence="1">Phage portal protein</fullName>
    </submittedName>
</protein>
<reference evidence="1 2" key="1">
    <citation type="journal article" date="2011" name="BMC Genomics">
        <title>Genome sequencing reveals diversification of virulence factor content and possible host adaptation in distinct subpopulations of Salmonella enterica.</title>
        <authorList>
            <person name="den Bakker H.C."/>
            <person name="Moreno Switt A.I."/>
            <person name="Govoni G."/>
            <person name="Cummings C.A."/>
            <person name="Ranieri M.L."/>
            <person name="Degoricija L."/>
            <person name="Hoelzer K."/>
            <person name="Rodriguez-Rivera L.D."/>
            <person name="Brown S."/>
            <person name="Bolchacova E."/>
            <person name="Furtado M.R."/>
            <person name="Wiedmann M."/>
        </authorList>
    </citation>
    <scope>NUCLEOTIDE SEQUENCE [LARGE SCALE GENOMIC DNA]</scope>
    <source>
        <strain evidence="1 2">A4-653</strain>
    </source>
</reference>
<dbReference type="Proteomes" id="UP000004903">
    <property type="component" value="Unassembled WGS sequence"/>
</dbReference>
<gene>
    <name evidence="1" type="ORF">LTSERUB_1777</name>
</gene>
<name>G5QH47_SALRU</name>
<dbReference type="AlphaFoldDB" id="G5QH47"/>
<dbReference type="GO" id="GO:0005198">
    <property type="term" value="F:structural molecule activity"/>
    <property type="evidence" value="ECO:0007669"/>
    <property type="project" value="InterPro"/>
</dbReference>
<organism evidence="1 2">
    <name type="scientific">Salmonella enterica subsp. enterica serovar Rubislaw str. A4-653</name>
    <dbReference type="NCBI Taxonomy" id="913081"/>
    <lineage>
        <taxon>Bacteria</taxon>
        <taxon>Pseudomonadati</taxon>
        <taxon>Pseudomonadota</taxon>
        <taxon>Gammaproteobacteria</taxon>
        <taxon>Enterobacterales</taxon>
        <taxon>Enterobacteriaceae</taxon>
        <taxon>Salmonella</taxon>
    </lineage>
</organism>
<evidence type="ECO:0000313" key="2">
    <source>
        <dbReference type="Proteomes" id="UP000004903"/>
    </source>
</evidence>
<dbReference type="Pfam" id="PF05136">
    <property type="entry name" value="Phage_portal_2"/>
    <property type="match status" value="1"/>
</dbReference>